<sequence length="103" mass="11867">MFLVLFWIFNLINLCTFVIFLYSLLFQELIAFKSRTGFYYFCVHGTDLLAQASPAGTGRIKDELSFFLGSGQRGIGDLSGLDYANHRIDLLYLFHIYFLYGAR</sequence>
<keyword evidence="1" id="KW-0812">Transmembrane</keyword>
<dbReference type="Proteomes" id="UP001174677">
    <property type="component" value="Chromosome 17"/>
</dbReference>
<evidence type="ECO:0000313" key="3">
    <source>
        <dbReference type="Proteomes" id="UP001174677"/>
    </source>
</evidence>
<keyword evidence="1" id="KW-1133">Transmembrane helix</keyword>
<comment type="caution">
    <text evidence="2">The sequence shown here is derived from an EMBL/GenBank/DDBJ whole genome shotgun (WGS) entry which is preliminary data.</text>
</comment>
<name>A0ABQ9KQE6_HEVBR</name>
<evidence type="ECO:0000313" key="2">
    <source>
        <dbReference type="EMBL" id="KAJ9141510.1"/>
    </source>
</evidence>
<dbReference type="EMBL" id="JARPOI010000017">
    <property type="protein sequence ID" value="KAJ9141510.1"/>
    <property type="molecule type" value="Genomic_DNA"/>
</dbReference>
<gene>
    <name evidence="2" type="ORF">P3X46_032038</name>
</gene>
<keyword evidence="1" id="KW-0472">Membrane</keyword>
<feature type="transmembrane region" description="Helical" evidence="1">
    <location>
        <begin position="6"/>
        <end position="25"/>
    </location>
</feature>
<evidence type="ECO:0000256" key="1">
    <source>
        <dbReference type="SAM" id="Phobius"/>
    </source>
</evidence>
<accession>A0ABQ9KQE6</accession>
<reference evidence="2" key="1">
    <citation type="journal article" date="2023" name="Plant Biotechnol. J.">
        <title>Chromosome-level wild Hevea brasiliensis genome provides new tools for genomic-assisted breeding and valuable loci to elevate rubber yield.</title>
        <authorList>
            <person name="Cheng H."/>
            <person name="Song X."/>
            <person name="Hu Y."/>
            <person name="Wu T."/>
            <person name="Yang Q."/>
            <person name="An Z."/>
            <person name="Feng S."/>
            <person name="Deng Z."/>
            <person name="Wu W."/>
            <person name="Zeng X."/>
            <person name="Tu M."/>
            <person name="Wang X."/>
            <person name="Huang H."/>
        </authorList>
    </citation>
    <scope>NUCLEOTIDE SEQUENCE</scope>
    <source>
        <strain evidence="2">MT/VB/25A 57/8</strain>
    </source>
</reference>
<keyword evidence="3" id="KW-1185">Reference proteome</keyword>
<protein>
    <submittedName>
        <fullName evidence="2">Uncharacterized protein</fullName>
    </submittedName>
</protein>
<organism evidence="2 3">
    <name type="scientific">Hevea brasiliensis</name>
    <name type="common">Para rubber tree</name>
    <name type="synonym">Siphonia brasiliensis</name>
    <dbReference type="NCBI Taxonomy" id="3981"/>
    <lineage>
        <taxon>Eukaryota</taxon>
        <taxon>Viridiplantae</taxon>
        <taxon>Streptophyta</taxon>
        <taxon>Embryophyta</taxon>
        <taxon>Tracheophyta</taxon>
        <taxon>Spermatophyta</taxon>
        <taxon>Magnoliopsida</taxon>
        <taxon>eudicotyledons</taxon>
        <taxon>Gunneridae</taxon>
        <taxon>Pentapetalae</taxon>
        <taxon>rosids</taxon>
        <taxon>fabids</taxon>
        <taxon>Malpighiales</taxon>
        <taxon>Euphorbiaceae</taxon>
        <taxon>Crotonoideae</taxon>
        <taxon>Micrandreae</taxon>
        <taxon>Hevea</taxon>
    </lineage>
</organism>
<proteinExistence type="predicted"/>